<dbReference type="AlphaFoldDB" id="A0A2A7W278"/>
<dbReference type="GO" id="GO:0009307">
    <property type="term" value="P:DNA restriction-modification system"/>
    <property type="evidence" value="ECO:0007669"/>
    <property type="project" value="InterPro"/>
</dbReference>
<evidence type="ECO:0000259" key="1">
    <source>
        <dbReference type="Pfam" id="PF09019"/>
    </source>
</evidence>
<comment type="caution">
    <text evidence="2">The sequence shown here is derived from an EMBL/GenBank/DDBJ whole genome shotgun (WGS) entry which is preliminary data.</text>
</comment>
<dbReference type="GO" id="GO:0003677">
    <property type="term" value="F:DNA binding"/>
    <property type="evidence" value="ECO:0007669"/>
    <property type="project" value="InterPro"/>
</dbReference>
<gene>
    <name evidence="2" type="ORF">CN684_07545</name>
</gene>
<organism evidence="2 3">
    <name type="scientific">Bacillus wiedmannii</name>
    <dbReference type="NCBI Taxonomy" id="1890302"/>
    <lineage>
        <taxon>Bacteria</taxon>
        <taxon>Bacillati</taxon>
        <taxon>Bacillota</taxon>
        <taxon>Bacilli</taxon>
        <taxon>Bacillales</taxon>
        <taxon>Bacillaceae</taxon>
        <taxon>Bacillus</taxon>
        <taxon>Bacillus cereus group</taxon>
    </lineage>
</organism>
<dbReference type="SUPFAM" id="SSF52980">
    <property type="entry name" value="Restriction endonuclease-like"/>
    <property type="match status" value="1"/>
</dbReference>
<evidence type="ECO:0000313" key="2">
    <source>
        <dbReference type="EMBL" id="PEJ09097.1"/>
    </source>
</evidence>
<dbReference type="EMBL" id="NUEL01000011">
    <property type="protein sequence ID" value="PEJ09097.1"/>
    <property type="molecule type" value="Genomic_DNA"/>
</dbReference>
<reference evidence="2 3" key="1">
    <citation type="submission" date="2017-09" db="EMBL/GenBank/DDBJ databases">
        <title>Large-scale bioinformatics analysis of Bacillus genomes uncovers conserved roles of natural products in bacterial physiology.</title>
        <authorList>
            <consortium name="Agbiome Team Llc"/>
            <person name="Bleich R.M."/>
            <person name="Grubbs K.J."/>
            <person name="Santa Maria K.C."/>
            <person name="Allen S.E."/>
            <person name="Farag S."/>
            <person name="Shank E.A."/>
            <person name="Bowers A."/>
        </authorList>
    </citation>
    <scope>NUCLEOTIDE SEQUENCE [LARGE SCALE GENOMIC DNA]</scope>
    <source>
        <strain evidence="2 3">AFS004017</strain>
    </source>
</reference>
<dbReference type="InterPro" id="IPR038365">
    <property type="entry name" value="EcoRII_C_sf"/>
</dbReference>
<dbReference type="Pfam" id="PF09019">
    <property type="entry name" value="EcoRII-C"/>
    <property type="match status" value="1"/>
</dbReference>
<dbReference type="Gene3D" id="3.40.91.80">
    <property type="match status" value="1"/>
</dbReference>
<sequence>MFPIIKHIIFIIYDNKYVDRWAILINFSSNRPIDLKSLVFYFDPFHLNLVIPLQVPENKSNPDFLFFSILCYKDPKFQENNLTILGIKSTCKDR</sequence>
<dbReference type="Proteomes" id="UP000220045">
    <property type="component" value="Unassembled WGS sequence"/>
</dbReference>
<dbReference type="InterPro" id="IPR011335">
    <property type="entry name" value="Restrct_endonuc-II-like"/>
</dbReference>
<dbReference type="GO" id="GO:0009036">
    <property type="term" value="F:type II site-specific deoxyribonuclease activity"/>
    <property type="evidence" value="ECO:0007669"/>
    <property type="project" value="InterPro"/>
</dbReference>
<feature type="domain" description="Restriction endonuclease type II EcoRII C-terminal" evidence="1">
    <location>
        <begin position="55"/>
        <end position="94"/>
    </location>
</feature>
<accession>A0A2A7W278</accession>
<name>A0A2A7W278_9BACI</name>
<proteinExistence type="predicted"/>
<protein>
    <recommendedName>
        <fullName evidence="1">Restriction endonuclease type II EcoRII C-terminal domain-containing protein</fullName>
    </recommendedName>
</protein>
<dbReference type="InterPro" id="IPR015109">
    <property type="entry name" value="Restrct_endonuc_II_EcoRII_C"/>
</dbReference>
<evidence type="ECO:0000313" key="3">
    <source>
        <dbReference type="Proteomes" id="UP000220045"/>
    </source>
</evidence>